<feature type="compositionally biased region" description="Basic and acidic residues" evidence="5">
    <location>
        <begin position="327"/>
        <end position="340"/>
    </location>
</feature>
<dbReference type="PANTHER" id="PTHR16201">
    <property type="entry name" value="SEVEN TRANSMEMBRANE PROTEIN 1-RELATED"/>
    <property type="match status" value="1"/>
</dbReference>
<evidence type="ECO:0000256" key="1">
    <source>
        <dbReference type="ARBA" id="ARBA00004141"/>
    </source>
</evidence>
<dbReference type="OrthoDB" id="19344at2759"/>
<dbReference type="PANTHER" id="PTHR16201:SF11">
    <property type="entry name" value="PQ-LOOP REPEAT-CONTAINING PROTEIN"/>
    <property type="match status" value="1"/>
</dbReference>
<organism evidence="7 8">
    <name type="scientific">Baudoinia panamericana (strain UAMH 10762)</name>
    <name type="common">Angels' share fungus</name>
    <name type="synonym">Baudoinia compniacensis (strain UAMH 10762)</name>
    <dbReference type="NCBI Taxonomy" id="717646"/>
    <lineage>
        <taxon>Eukaryota</taxon>
        <taxon>Fungi</taxon>
        <taxon>Dikarya</taxon>
        <taxon>Ascomycota</taxon>
        <taxon>Pezizomycotina</taxon>
        <taxon>Dothideomycetes</taxon>
        <taxon>Dothideomycetidae</taxon>
        <taxon>Mycosphaerellales</taxon>
        <taxon>Teratosphaeriaceae</taxon>
        <taxon>Baudoinia</taxon>
    </lineage>
</organism>
<keyword evidence="8" id="KW-1185">Reference proteome</keyword>
<feature type="transmembrane region" description="Helical" evidence="6">
    <location>
        <begin position="167"/>
        <end position="185"/>
    </location>
</feature>
<reference evidence="7 8" key="1">
    <citation type="journal article" date="2012" name="PLoS Pathog.">
        <title>Diverse lifestyles and strategies of plant pathogenesis encoded in the genomes of eighteen Dothideomycetes fungi.</title>
        <authorList>
            <person name="Ohm R.A."/>
            <person name="Feau N."/>
            <person name="Henrissat B."/>
            <person name="Schoch C.L."/>
            <person name="Horwitz B.A."/>
            <person name="Barry K.W."/>
            <person name="Condon B.J."/>
            <person name="Copeland A.C."/>
            <person name="Dhillon B."/>
            <person name="Glaser F."/>
            <person name="Hesse C.N."/>
            <person name="Kosti I."/>
            <person name="LaButti K."/>
            <person name="Lindquist E.A."/>
            <person name="Lucas S."/>
            <person name="Salamov A.A."/>
            <person name="Bradshaw R.E."/>
            <person name="Ciuffetti L."/>
            <person name="Hamelin R.C."/>
            <person name="Kema G.H.J."/>
            <person name="Lawrence C."/>
            <person name="Scott J.A."/>
            <person name="Spatafora J.W."/>
            <person name="Turgeon B.G."/>
            <person name="de Wit P.J.G.M."/>
            <person name="Zhong S."/>
            <person name="Goodwin S.B."/>
            <person name="Grigoriev I.V."/>
        </authorList>
    </citation>
    <scope>NUCLEOTIDE SEQUENCE [LARGE SCALE GENOMIC DNA]</scope>
    <source>
        <strain evidence="7 8">UAMH 10762</strain>
    </source>
</reference>
<gene>
    <name evidence="7" type="ORF">BAUCODRAFT_39026</name>
</gene>
<keyword evidence="3 6" id="KW-1133">Transmembrane helix</keyword>
<keyword evidence="2 6" id="KW-0812">Transmembrane</keyword>
<feature type="transmembrane region" description="Helical" evidence="6">
    <location>
        <begin position="52"/>
        <end position="71"/>
    </location>
</feature>
<evidence type="ECO:0000313" key="8">
    <source>
        <dbReference type="Proteomes" id="UP000011761"/>
    </source>
</evidence>
<evidence type="ECO:0000256" key="4">
    <source>
        <dbReference type="ARBA" id="ARBA00023136"/>
    </source>
</evidence>
<dbReference type="SMART" id="SM00679">
    <property type="entry name" value="CTNS"/>
    <property type="match status" value="2"/>
</dbReference>
<protein>
    <recommendedName>
        <fullName evidence="9">PQ loop repeat protein</fullName>
    </recommendedName>
</protein>
<dbReference type="Proteomes" id="UP000011761">
    <property type="component" value="Unassembled WGS sequence"/>
</dbReference>
<feature type="region of interest" description="Disordered" evidence="5">
    <location>
        <begin position="291"/>
        <end position="340"/>
    </location>
</feature>
<evidence type="ECO:0000256" key="2">
    <source>
        <dbReference type="ARBA" id="ARBA00022692"/>
    </source>
</evidence>
<feature type="transmembrane region" description="Helical" evidence="6">
    <location>
        <begin position="137"/>
        <end position="161"/>
    </location>
</feature>
<dbReference type="RefSeq" id="XP_007680936.1">
    <property type="nucleotide sequence ID" value="XM_007682746.1"/>
</dbReference>
<dbReference type="AlphaFoldDB" id="M2M5H9"/>
<evidence type="ECO:0000256" key="6">
    <source>
        <dbReference type="SAM" id="Phobius"/>
    </source>
</evidence>
<name>M2M5H9_BAUPA</name>
<feature type="transmembrane region" description="Helical" evidence="6">
    <location>
        <begin position="12"/>
        <end position="31"/>
    </location>
</feature>
<feature type="transmembrane region" description="Helical" evidence="6">
    <location>
        <begin position="197"/>
        <end position="219"/>
    </location>
</feature>
<keyword evidence="4 6" id="KW-0472">Membrane</keyword>
<evidence type="ECO:0008006" key="9">
    <source>
        <dbReference type="Google" id="ProtNLM"/>
    </source>
</evidence>
<feature type="transmembrane region" description="Helical" evidence="6">
    <location>
        <begin position="91"/>
        <end position="117"/>
    </location>
</feature>
<dbReference type="InterPro" id="IPR051415">
    <property type="entry name" value="LAAT-1"/>
</dbReference>
<sequence>MEAFSARCNHLARPSAFNTTLAAVLVAGILFSYLPQHIKIIRQRTSEGLSHWWVLLGALSSITALGNIVTLPASRADVACCKEISGGACAAALLGVAQIGIQWMCFMFIVMLFLIFFPAKQEQDSRSPTAPHRRDAILVGSATLLALLVTGIVSLALVAAYPQRTQAWADVLGSISGVLAMIQYVPQIYHTYRLSDIKSLSIATMLIQAPGAFLFAFSLWQRVGWEGWSTWLVYVVTGLLQGVLLGLAVYFHVTNRKARKAHDDDGFFSATVDDVDGAAVGAEDVDERTALLSNGRKGSTKSRPITSTQRSDASQRQLGMLYAATPPEHDSDRSSSGRGP</sequence>
<comment type="subcellular location">
    <subcellularLocation>
        <location evidence="1">Membrane</location>
        <topology evidence="1">Multi-pass membrane protein</topology>
    </subcellularLocation>
</comment>
<dbReference type="OMA" id="FVIYFPR"/>
<dbReference type="GO" id="GO:0016020">
    <property type="term" value="C:membrane"/>
    <property type="evidence" value="ECO:0007669"/>
    <property type="project" value="UniProtKB-SubCell"/>
</dbReference>
<feature type="compositionally biased region" description="Polar residues" evidence="5">
    <location>
        <begin position="301"/>
        <end position="317"/>
    </location>
</feature>
<accession>M2M5H9</accession>
<evidence type="ECO:0000256" key="3">
    <source>
        <dbReference type="ARBA" id="ARBA00022989"/>
    </source>
</evidence>
<feature type="transmembrane region" description="Helical" evidence="6">
    <location>
        <begin position="231"/>
        <end position="251"/>
    </location>
</feature>
<dbReference type="KEGG" id="bcom:BAUCODRAFT_39026"/>
<evidence type="ECO:0000313" key="7">
    <source>
        <dbReference type="EMBL" id="EMC91881.1"/>
    </source>
</evidence>
<proteinExistence type="predicted"/>
<dbReference type="HOGENOM" id="CLU_033734_2_2_1"/>
<dbReference type="eggNOG" id="ENOG502QV5C">
    <property type="taxonomic scope" value="Eukaryota"/>
</dbReference>
<dbReference type="EMBL" id="KB445563">
    <property type="protein sequence ID" value="EMC91881.1"/>
    <property type="molecule type" value="Genomic_DNA"/>
</dbReference>
<dbReference type="Pfam" id="PF04193">
    <property type="entry name" value="PQ-loop"/>
    <property type="match status" value="2"/>
</dbReference>
<dbReference type="GeneID" id="19113694"/>
<evidence type="ECO:0000256" key="5">
    <source>
        <dbReference type="SAM" id="MobiDB-lite"/>
    </source>
</evidence>
<dbReference type="Gene3D" id="1.20.1280.290">
    <property type="match status" value="2"/>
</dbReference>
<dbReference type="InterPro" id="IPR006603">
    <property type="entry name" value="PQ-loop_rpt"/>
</dbReference>